<dbReference type="Gene3D" id="1.10.30.50">
    <property type="match status" value="1"/>
</dbReference>
<dbReference type="RefSeq" id="WP_083235156.1">
    <property type="nucleotide sequence ID" value="NZ_FMAE01000021.1"/>
</dbReference>
<dbReference type="Proteomes" id="UP000183174">
    <property type="component" value="Unassembled WGS sequence"/>
</dbReference>
<dbReference type="EMBL" id="FMAE01000021">
    <property type="protein sequence ID" value="SCB51756.1"/>
    <property type="molecule type" value="Genomic_DNA"/>
</dbReference>
<feature type="region of interest" description="Disordered" evidence="1">
    <location>
        <begin position="74"/>
        <end position="94"/>
    </location>
</feature>
<evidence type="ECO:0008006" key="4">
    <source>
        <dbReference type="Google" id="ProtNLM"/>
    </source>
</evidence>
<evidence type="ECO:0000256" key="1">
    <source>
        <dbReference type="SAM" id="MobiDB-lite"/>
    </source>
</evidence>
<protein>
    <recommendedName>
        <fullName evidence="4">HNH endonuclease</fullName>
    </recommendedName>
</protein>
<accession>A0A1C3XI56</accession>
<sequence length="120" mass="13759">MSRKVDEWIGKTPDTPAPPRVRLRVFERHGGICYLSGRKIGAGDKWQLEHPLALINGGENRESNLAPALVDPHKVKTAEDVKQKAKNDRVRKRHLGIKKPRTIRAWRKFDGTIVHAERER</sequence>
<proteinExistence type="predicted"/>
<evidence type="ECO:0000313" key="3">
    <source>
        <dbReference type="Proteomes" id="UP000183174"/>
    </source>
</evidence>
<gene>
    <name evidence="2" type="ORF">GA0061099_102139</name>
</gene>
<evidence type="ECO:0000313" key="2">
    <source>
        <dbReference type="EMBL" id="SCB51756.1"/>
    </source>
</evidence>
<name>A0A1C3XI56_9BRAD</name>
<reference evidence="2 3" key="1">
    <citation type="submission" date="2016-08" db="EMBL/GenBank/DDBJ databases">
        <authorList>
            <person name="Seilhamer J.J."/>
        </authorList>
    </citation>
    <scope>NUCLEOTIDE SEQUENCE [LARGE SCALE GENOMIC DNA]</scope>
    <source>
        <strain evidence="2 3">CCBAU 10071</strain>
    </source>
</reference>
<dbReference type="AlphaFoldDB" id="A0A1C3XI56"/>
<organism evidence="2 3">
    <name type="scientific">Bradyrhizobium yuanmingense</name>
    <dbReference type="NCBI Taxonomy" id="108015"/>
    <lineage>
        <taxon>Bacteria</taxon>
        <taxon>Pseudomonadati</taxon>
        <taxon>Pseudomonadota</taxon>
        <taxon>Alphaproteobacteria</taxon>
        <taxon>Hyphomicrobiales</taxon>
        <taxon>Nitrobacteraceae</taxon>
        <taxon>Bradyrhizobium</taxon>
    </lineage>
</organism>
<feature type="compositionally biased region" description="Basic and acidic residues" evidence="1">
    <location>
        <begin position="74"/>
        <end position="88"/>
    </location>
</feature>